<keyword evidence="4 7" id="KW-1133">Transmembrane helix</keyword>
<name>A0A183URE2_TOXCA</name>
<dbReference type="SUPFAM" id="SSF82866">
    <property type="entry name" value="Multidrug efflux transporter AcrB transmembrane domain"/>
    <property type="match status" value="1"/>
</dbReference>
<dbReference type="EMBL" id="UYWY01020723">
    <property type="protein sequence ID" value="VDM42383.1"/>
    <property type="molecule type" value="Genomic_DNA"/>
</dbReference>
<feature type="domain" description="SSD" evidence="8">
    <location>
        <begin position="117"/>
        <end position="277"/>
    </location>
</feature>
<feature type="transmembrane region" description="Helical" evidence="7">
    <location>
        <begin position="177"/>
        <end position="200"/>
    </location>
</feature>
<gene>
    <name evidence="9" type="ORF">TCNE_LOCUS11062</name>
</gene>
<keyword evidence="10" id="KW-1185">Reference proteome</keyword>
<dbReference type="PANTHER" id="PTHR10796">
    <property type="entry name" value="PATCHED-RELATED"/>
    <property type="match status" value="1"/>
</dbReference>
<dbReference type="WBParaSite" id="TCNE_0001106201-mRNA-1">
    <property type="protein sequence ID" value="TCNE_0001106201-mRNA-1"/>
    <property type="gene ID" value="TCNE_0001106201"/>
</dbReference>
<dbReference type="AlphaFoldDB" id="A0A183URE2"/>
<evidence type="ECO:0000313" key="10">
    <source>
        <dbReference type="Proteomes" id="UP000050794"/>
    </source>
</evidence>
<evidence type="ECO:0000256" key="5">
    <source>
        <dbReference type="ARBA" id="ARBA00023136"/>
    </source>
</evidence>
<feature type="transmembrane region" description="Helical" evidence="7">
    <location>
        <begin position="143"/>
        <end position="170"/>
    </location>
</feature>
<evidence type="ECO:0000256" key="6">
    <source>
        <dbReference type="ARBA" id="ARBA00023180"/>
    </source>
</evidence>
<evidence type="ECO:0000256" key="2">
    <source>
        <dbReference type="ARBA" id="ARBA00005585"/>
    </source>
</evidence>
<dbReference type="GO" id="GO:0030659">
    <property type="term" value="C:cytoplasmic vesicle membrane"/>
    <property type="evidence" value="ECO:0007669"/>
    <property type="project" value="TreeGrafter"/>
</dbReference>
<proteinExistence type="inferred from homology"/>
<evidence type="ECO:0000313" key="9">
    <source>
        <dbReference type="EMBL" id="VDM42383.1"/>
    </source>
</evidence>
<dbReference type="GO" id="GO:0006897">
    <property type="term" value="P:endocytosis"/>
    <property type="evidence" value="ECO:0007669"/>
    <property type="project" value="TreeGrafter"/>
</dbReference>
<evidence type="ECO:0000313" key="11">
    <source>
        <dbReference type="WBParaSite" id="TCNE_0001106201-mRNA-1"/>
    </source>
</evidence>
<reference evidence="9 10" key="2">
    <citation type="submission" date="2018-11" db="EMBL/GenBank/DDBJ databases">
        <authorList>
            <consortium name="Pathogen Informatics"/>
        </authorList>
    </citation>
    <scope>NUCLEOTIDE SEQUENCE [LARGE SCALE GENOMIC DNA]</scope>
</reference>
<dbReference type="Proteomes" id="UP000050794">
    <property type="component" value="Unassembled WGS sequence"/>
</dbReference>
<keyword evidence="3 7" id="KW-0812">Transmembrane</keyword>
<dbReference type="PANTHER" id="PTHR10796:SF181">
    <property type="entry name" value="SSD DOMAIN-CONTAINING PROTEIN"/>
    <property type="match status" value="1"/>
</dbReference>
<keyword evidence="6" id="KW-0325">Glycoprotein</keyword>
<comment type="similarity">
    <text evidence="2">Belongs to the patched family.</text>
</comment>
<dbReference type="InterPro" id="IPR003392">
    <property type="entry name" value="PTHD_SSD"/>
</dbReference>
<dbReference type="Pfam" id="PF02460">
    <property type="entry name" value="Patched"/>
    <property type="match status" value="1"/>
</dbReference>
<feature type="transmembrane region" description="Helical" evidence="7">
    <location>
        <begin position="328"/>
        <end position="347"/>
    </location>
</feature>
<evidence type="ECO:0000256" key="3">
    <source>
        <dbReference type="ARBA" id="ARBA00022692"/>
    </source>
</evidence>
<sequence length="608" mass="68205">MHCLPDAFLLSSGPLAQFSPLTIPHWNISVFNVSRSLYVGALFGGVRLDRHRKQVKSARFVKMPFNMPPMLNREAEIVFERFWSETILALSPPNFVGVTAWSHGQHEEDMKLIAIRTRRLLPVLAIALVLFCTFSTMGCDRTLGKPILALCGVVSAGSAIITSFGLLHVLGVRLIQIALITPFLVLSIGIDDMFIMMATWNRILSHNKTAPLLTLVQQTYEQCVCSMLLTSVDNVLVFTVGTLSMFPIMRIFCLYCVVSLLLVFVFQMTFFGACIALDGAKQLTLRNSLVSVPVRRISSSKNVIFAGSCAFGLLPRYSIWSVFMSRPFISLVLLSYLVYMAASLMLLNSSIELGLQLSSLVPQDSVTYAYLRVYEKYFWEYTVPMEVLIMGQLEYSAPATRHNLLHAISTIENSEYSLKASFWLSEFNEFLRGESVNVEEVRRLLHNDEKHLFYAYLKDVFLRHPAYRQYTDDIAFESLANGSLYINSTRFYVPLRKINRLTRLKAMHSLRALIDDASLRFSIRMIPMHVAFDLAEQDECLPSVLLFNTLIAGLASLLSTLILIPSVSNCALMTWATLSINAGVMALLSVSGTRLDVISTIIVLLSIG</sequence>
<dbReference type="GO" id="GO:0005886">
    <property type="term" value="C:plasma membrane"/>
    <property type="evidence" value="ECO:0007669"/>
    <property type="project" value="TreeGrafter"/>
</dbReference>
<dbReference type="GO" id="GO:0018996">
    <property type="term" value="P:molting cycle, collagen and cuticulin-based cuticle"/>
    <property type="evidence" value="ECO:0007669"/>
    <property type="project" value="TreeGrafter"/>
</dbReference>
<feature type="transmembrane region" description="Helical" evidence="7">
    <location>
        <begin position="120"/>
        <end position="137"/>
    </location>
</feature>
<dbReference type="Gene3D" id="1.20.1640.10">
    <property type="entry name" value="Multidrug efflux transporter AcrB transmembrane domain"/>
    <property type="match status" value="1"/>
</dbReference>
<keyword evidence="5 7" id="KW-0472">Membrane</keyword>
<evidence type="ECO:0000256" key="4">
    <source>
        <dbReference type="ARBA" id="ARBA00022989"/>
    </source>
</evidence>
<reference evidence="11" key="1">
    <citation type="submission" date="2016-06" db="UniProtKB">
        <authorList>
            <consortium name="WormBaseParasite"/>
        </authorList>
    </citation>
    <scope>IDENTIFICATION</scope>
</reference>
<feature type="transmembrane region" description="Helical" evidence="7">
    <location>
        <begin position="26"/>
        <end position="46"/>
    </location>
</feature>
<dbReference type="InterPro" id="IPR051697">
    <property type="entry name" value="Patched_domain-protein"/>
</dbReference>
<feature type="transmembrane region" description="Helical" evidence="7">
    <location>
        <begin position="544"/>
        <end position="564"/>
    </location>
</feature>
<evidence type="ECO:0000256" key="7">
    <source>
        <dbReference type="SAM" id="Phobius"/>
    </source>
</evidence>
<evidence type="ECO:0000259" key="8">
    <source>
        <dbReference type="PROSITE" id="PS50156"/>
    </source>
</evidence>
<dbReference type="InterPro" id="IPR000731">
    <property type="entry name" value="SSD"/>
</dbReference>
<organism evidence="10 11">
    <name type="scientific">Toxocara canis</name>
    <name type="common">Canine roundworm</name>
    <dbReference type="NCBI Taxonomy" id="6265"/>
    <lineage>
        <taxon>Eukaryota</taxon>
        <taxon>Metazoa</taxon>
        <taxon>Ecdysozoa</taxon>
        <taxon>Nematoda</taxon>
        <taxon>Chromadorea</taxon>
        <taxon>Rhabditida</taxon>
        <taxon>Spirurina</taxon>
        <taxon>Ascaridomorpha</taxon>
        <taxon>Ascaridoidea</taxon>
        <taxon>Toxocaridae</taxon>
        <taxon>Toxocara</taxon>
    </lineage>
</organism>
<dbReference type="PROSITE" id="PS50156">
    <property type="entry name" value="SSD"/>
    <property type="match status" value="1"/>
</dbReference>
<feature type="transmembrane region" description="Helical" evidence="7">
    <location>
        <begin position="303"/>
        <end position="322"/>
    </location>
</feature>
<protein>
    <submittedName>
        <fullName evidence="11">SSD domain-containing protein</fullName>
    </submittedName>
</protein>
<evidence type="ECO:0000256" key="1">
    <source>
        <dbReference type="ARBA" id="ARBA00004141"/>
    </source>
</evidence>
<feature type="transmembrane region" description="Helical" evidence="7">
    <location>
        <begin position="248"/>
        <end position="277"/>
    </location>
</feature>
<accession>A0A183URE2</accession>
<comment type="subcellular location">
    <subcellularLocation>
        <location evidence="1">Membrane</location>
        <topology evidence="1">Multi-pass membrane protein</topology>
    </subcellularLocation>
</comment>